<dbReference type="InterPro" id="IPR027417">
    <property type="entry name" value="P-loop_NTPase"/>
</dbReference>
<dbReference type="SMART" id="SM00421">
    <property type="entry name" value="HTH_LUXR"/>
    <property type="match status" value="1"/>
</dbReference>
<dbReference type="Gene3D" id="1.25.40.10">
    <property type="entry name" value="Tetratricopeptide repeat domain"/>
    <property type="match status" value="1"/>
</dbReference>
<dbReference type="InterPro" id="IPR000792">
    <property type="entry name" value="Tscrpt_reg_LuxR_C"/>
</dbReference>
<comment type="caution">
    <text evidence="5">The sequence shown here is derived from an EMBL/GenBank/DDBJ whole genome shotgun (WGS) entry which is preliminary data.</text>
</comment>
<dbReference type="PROSITE" id="PS50043">
    <property type="entry name" value="HTH_LUXR_2"/>
    <property type="match status" value="1"/>
</dbReference>
<dbReference type="InterPro" id="IPR036388">
    <property type="entry name" value="WH-like_DNA-bd_sf"/>
</dbReference>
<organism evidence="5 6">
    <name type="scientific">Ligaoa zhengdingensis</name>
    <dbReference type="NCBI Taxonomy" id="2763658"/>
    <lineage>
        <taxon>Bacteria</taxon>
        <taxon>Bacillati</taxon>
        <taxon>Bacillota</taxon>
        <taxon>Clostridia</taxon>
        <taxon>Eubacteriales</taxon>
        <taxon>Oscillospiraceae</taxon>
        <taxon>Ligaoa</taxon>
    </lineage>
</organism>
<evidence type="ECO:0000256" key="2">
    <source>
        <dbReference type="ARBA" id="ARBA00023125"/>
    </source>
</evidence>
<dbReference type="AlphaFoldDB" id="A0A926DVD2"/>
<dbReference type="EMBL" id="JACRST010000003">
    <property type="protein sequence ID" value="MBC8545980.1"/>
    <property type="molecule type" value="Genomic_DNA"/>
</dbReference>
<evidence type="ECO:0000256" key="1">
    <source>
        <dbReference type="ARBA" id="ARBA00023015"/>
    </source>
</evidence>
<dbReference type="Gene3D" id="3.40.50.300">
    <property type="entry name" value="P-loop containing nucleotide triphosphate hydrolases"/>
    <property type="match status" value="1"/>
</dbReference>
<sequence>MPKLKWNLNTIYISERLQESLRPISRCALTTVVAPMGYGKTTAVNWYLEERTKTEPLKVIRISVYSDNLAIFWKSAQDAFARADFDFLRDYACPTDAAGSGLLVDDLCHELAAEEPCYIFIDDFHLLTDRRASVFLCTLTNRLPGNVHIIVASRDRFLPAAETVRLGVKVYQIGTEQLRLNHTELAVYAHRCGTDLSDAQVENLLYSSEGWFSAVYLNLRTLSERGVLPDRNSDIYTTFTAAMIDPLPKQQREFLAVMGLADEFTVEMAHFITGDTNAGQILSMLTAQNAFVKCLPDGITYRFHHMMKECAERTFEMLDAERRAFYQKRFGAWHEAHHQYLHAIASYRRCGDYDALLRVVREDAGILLASLKPTDVLEVLTECPISTLKKHPLALLVLMRSMFNWRNIPKMMELKEILLAAIEENPELSAEERGNLLGECDLIMSFLCYNDISAMSRLHRSASTQMSRPAISIQNSGGWTFGSPSVLMMFYRAPGELQSELVEMDECMPHYYKITNGHGQGAEKIMRAEAAFMQGRLTDAHIELESAYAQIEGNGQENMALCCDFLAWRLSLHKGVEHRCTLEERRAELLRQHNAAWLNIWNATSAYYHALRGDTENIPEVFAQHQLSSVNILAPGKPMMEMIENQVYLAQGSYAKVIGRSEGLLAVCEGMHYALVTLHIRIQTAAAYERLGKYEEAHTLISKALSDAAPDGFVMPFVENYGYLEPMLARGIQNDLIAQIIEFGETAKRRKDESVRPPAFAALTGREYDIVGLMAKRLSNREIAEKLFLSEGSVKQYVNQIYSKLHIEGDTRTKRKQLTDLLSQKT</sequence>
<dbReference type="Proteomes" id="UP000653127">
    <property type="component" value="Unassembled WGS sequence"/>
</dbReference>
<accession>A0A926DVD2</accession>
<dbReference type="Pfam" id="PF25873">
    <property type="entry name" value="WHD_MalT"/>
    <property type="match status" value="1"/>
</dbReference>
<keyword evidence="6" id="KW-1185">Reference proteome</keyword>
<dbReference type="CDD" id="cd06170">
    <property type="entry name" value="LuxR_C_like"/>
    <property type="match status" value="1"/>
</dbReference>
<dbReference type="InterPro" id="IPR011990">
    <property type="entry name" value="TPR-like_helical_dom_sf"/>
</dbReference>
<name>A0A926DVD2_9FIRM</name>
<keyword evidence="2" id="KW-0238">DNA-binding</keyword>
<evidence type="ECO:0000313" key="5">
    <source>
        <dbReference type="EMBL" id="MBC8545980.1"/>
    </source>
</evidence>
<gene>
    <name evidence="5" type="ORF">H8711_03400</name>
</gene>
<dbReference type="SUPFAM" id="SSF46894">
    <property type="entry name" value="C-terminal effector domain of the bipartite response regulators"/>
    <property type="match status" value="1"/>
</dbReference>
<dbReference type="RefSeq" id="WP_249282132.1">
    <property type="nucleotide sequence ID" value="NZ_JACRST010000003.1"/>
</dbReference>
<reference evidence="5" key="1">
    <citation type="submission" date="2020-08" db="EMBL/GenBank/DDBJ databases">
        <title>Genome public.</title>
        <authorList>
            <person name="Liu C."/>
            <person name="Sun Q."/>
        </authorList>
    </citation>
    <scope>NUCLEOTIDE SEQUENCE</scope>
    <source>
        <strain evidence="5">NSJ-31</strain>
    </source>
</reference>
<evidence type="ECO:0000256" key="3">
    <source>
        <dbReference type="ARBA" id="ARBA00023163"/>
    </source>
</evidence>
<dbReference type="Pfam" id="PF00196">
    <property type="entry name" value="GerE"/>
    <property type="match status" value="1"/>
</dbReference>
<proteinExistence type="predicted"/>
<dbReference type="GO" id="GO:0003677">
    <property type="term" value="F:DNA binding"/>
    <property type="evidence" value="ECO:0007669"/>
    <property type="project" value="UniProtKB-KW"/>
</dbReference>
<dbReference type="Gene3D" id="1.10.10.10">
    <property type="entry name" value="Winged helix-like DNA-binding domain superfamily/Winged helix DNA-binding domain"/>
    <property type="match status" value="1"/>
</dbReference>
<dbReference type="InterPro" id="IPR059106">
    <property type="entry name" value="WHD_MalT"/>
</dbReference>
<dbReference type="SUPFAM" id="SSF52540">
    <property type="entry name" value="P-loop containing nucleoside triphosphate hydrolases"/>
    <property type="match status" value="1"/>
</dbReference>
<evidence type="ECO:0000259" key="4">
    <source>
        <dbReference type="PROSITE" id="PS50043"/>
    </source>
</evidence>
<protein>
    <submittedName>
        <fullName evidence="5">LuxR family transcriptional regulator</fullName>
    </submittedName>
</protein>
<dbReference type="PANTHER" id="PTHR44688:SF16">
    <property type="entry name" value="DNA-BINDING TRANSCRIPTIONAL ACTIVATOR DEVR_DOSR"/>
    <property type="match status" value="1"/>
</dbReference>
<feature type="domain" description="HTH luxR-type" evidence="4">
    <location>
        <begin position="756"/>
        <end position="821"/>
    </location>
</feature>
<dbReference type="InterPro" id="IPR016032">
    <property type="entry name" value="Sig_transdc_resp-reg_C-effctor"/>
</dbReference>
<keyword evidence="1" id="KW-0805">Transcription regulation</keyword>
<dbReference type="PANTHER" id="PTHR44688">
    <property type="entry name" value="DNA-BINDING TRANSCRIPTIONAL ACTIVATOR DEVR_DOSR"/>
    <property type="match status" value="1"/>
</dbReference>
<dbReference type="GO" id="GO:0006355">
    <property type="term" value="P:regulation of DNA-templated transcription"/>
    <property type="evidence" value="ECO:0007669"/>
    <property type="project" value="InterPro"/>
</dbReference>
<keyword evidence="3" id="KW-0804">Transcription</keyword>
<evidence type="ECO:0000313" key="6">
    <source>
        <dbReference type="Proteomes" id="UP000653127"/>
    </source>
</evidence>